<dbReference type="GO" id="GO:1901135">
    <property type="term" value="P:carbohydrate derivative metabolic process"/>
    <property type="evidence" value="ECO:0007669"/>
    <property type="project" value="InterPro"/>
</dbReference>
<dbReference type="GO" id="GO:0097367">
    <property type="term" value="F:carbohydrate derivative binding"/>
    <property type="evidence" value="ECO:0007669"/>
    <property type="project" value="InterPro"/>
</dbReference>
<dbReference type="Gene3D" id="1.10.10.10">
    <property type="entry name" value="Winged helix-like DNA-binding domain superfamily/Winged helix DNA-binding domain"/>
    <property type="match status" value="1"/>
</dbReference>
<dbReference type="Proteomes" id="UP000199220">
    <property type="component" value="Unassembled WGS sequence"/>
</dbReference>
<dbReference type="CDD" id="cd05013">
    <property type="entry name" value="SIS_RpiR"/>
    <property type="match status" value="1"/>
</dbReference>
<dbReference type="Gene3D" id="3.40.50.10490">
    <property type="entry name" value="Glucose-6-phosphate isomerase like protein, domain 1"/>
    <property type="match status" value="1"/>
</dbReference>
<keyword evidence="1" id="KW-0805">Transcription regulation</keyword>
<name>A0A1H5GUY6_9MICO</name>
<dbReference type="InterPro" id="IPR000281">
    <property type="entry name" value="HTH_RpiR"/>
</dbReference>
<evidence type="ECO:0000256" key="4">
    <source>
        <dbReference type="SAM" id="MobiDB-lite"/>
    </source>
</evidence>
<dbReference type="InterPro" id="IPR036388">
    <property type="entry name" value="WH-like_DNA-bd_sf"/>
</dbReference>
<dbReference type="Pfam" id="PF01418">
    <property type="entry name" value="HTH_6"/>
    <property type="match status" value="1"/>
</dbReference>
<dbReference type="AlphaFoldDB" id="A0A1H5GUY6"/>
<proteinExistence type="predicted"/>
<dbReference type="PROSITE" id="PS51071">
    <property type="entry name" value="HTH_RPIR"/>
    <property type="match status" value="1"/>
</dbReference>
<feature type="domain" description="HTH rpiR-type" evidence="5">
    <location>
        <begin position="22"/>
        <end position="98"/>
    </location>
</feature>
<evidence type="ECO:0000313" key="8">
    <source>
        <dbReference type="Proteomes" id="UP000199220"/>
    </source>
</evidence>
<evidence type="ECO:0000259" key="6">
    <source>
        <dbReference type="PROSITE" id="PS51464"/>
    </source>
</evidence>
<dbReference type="RefSeq" id="WP_245708736.1">
    <property type="nucleotide sequence ID" value="NZ_FNTX01000001.1"/>
</dbReference>
<evidence type="ECO:0000256" key="3">
    <source>
        <dbReference type="ARBA" id="ARBA00023163"/>
    </source>
</evidence>
<dbReference type="InterPro" id="IPR047640">
    <property type="entry name" value="RpiR-like"/>
</dbReference>
<evidence type="ECO:0000313" key="7">
    <source>
        <dbReference type="EMBL" id="SEE19522.1"/>
    </source>
</evidence>
<dbReference type="InterPro" id="IPR001347">
    <property type="entry name" value="SIS_dom"/>
</dbReference>
<evidence type="ECO:0000256" key="1">
    <source>
        <dbReference type="ARBA" id="ARBA00023015"/>
    </source>
</evidence>
<protein>
    <submittedName>
        <fullName evidence="7">DNA-binding transcriptional regulator, MurR/RpiR family, contains HTH and SIS domains</fullName>
    </submittedName>
</protein>
<feature type="domain" description="SIS" evidence="6">
    <location>
        <begin position="147"/>
        <end position="291"/>
    </location>
</feature>
<keyword evidence="2 7" id="KW-0238">DNA-binding</keyword>
<organism evidence="7 8">
    <name type="scientific">Ruania alba</name>
    <dbReference type="NCBI Taxonomy" id="648782"/>
    <lineage>
        <taxon>Bacteria</taxon>
        <taxon>Bacillati</taxon>
        <taxon>Actinomycetota</taxon>
        <taxon>Actinomycetes</taxon>
        <taxon>Micrococcales</taxon>
        <taxon>Ruaniaceae</taxon>
        <taxon>Ruania</taxon>
    </lineage>
</organism>
<dbReference type="GO" id="GO:0003677">
    <property type="term" value="F:DNA binding"/>
    <property type="evidence" value="ECO:0007669"/>
    <property type="project" value="UniProtKB-KW"/>
</dbReference>
<accession>A0A1H5GUY6</accession>
<dbReference type="InterPro" id="IPR009057">
    <property type="entry name" value="Homeodomain-like_sf"/>
</dbReference>
<reference evidence="8" key="1">
    <citation type="submission" date="2016-10" db="EMBL/GenBank/DDBJ databases">
        <authorList>
            <person name="Varghese N."/>
            <person name="Submissions S."/>
        </authorList>
    </citation>
    <scope>NUCLEOTIDE SEQUENCE [LARGE SCALE GENOMIC DNA]</scope>
    <source>
        <strain evidence="8">DSM 21368</strain>
    </source>
</reference>
<dbReference type="PANTHER" id="PTHR30514:SF1">
    <property type="entry name" value="HTH-TYPE TRANSCRIPTIONAL REGULATOR HEXR-RELATED"/>
    <property type="match status" value="1"/>
</dbReference>
<dbReference type="SUPFAM" id="SSF46689">
    <property type="entry name" value="Homeodomain-like"/>
    <property type="match status" value="1"/>
</dbReference>
<dbReference type="InterPro" id="IPR046348">
    <property type="entry name" value="SIS_dom_sf"/>
</dbReference>
<dbReference type="GO" id="GO:0003700">
    <property type="term" value="F:DNA-binding transcription factor activity"/>
    <property type="evidence" value="ECO:0007669"/>
    <property type="project" value="InterPro"/>
</dbReference>
<dbReference type="PANTHER" id="PTHR30514">
    <property type="entry name" value="GLUCOKINASE"/>
    <property type="match status" value="1"/>
</dbReference>
<sequence>MTDREGTESADDQHVADVDYGPSPLHALREALPRLKRTMARSAQYIVDHPGEVGESSITGLARSADVSPASLSRLAAYLGFAGFPAMRAAIATEHGREMEAGWHRDIGDEILPEDGPKAVLEVLAANQQRAARTAMGAIDVDLVVQAADWIASARRIHLHGEWADSVAVSELYMRLLRIGLPVWFHDGAVTSQVLASMMGPGDVALILSRSGNDKVGLDFCDRAQQNSAHTVAITGDPDSVLADRSEISIFTGIREGLTWTDFFAGRASDTLTTSLLWVLVAQRVPGGLGLAASLFDKIPTADGDR</sequence>
<dbReference type="EMBL" id="FNTX01000001">
    <property type="protein sequence ID" value="SEE19522.1"/>
    <property type="molecule type" value="Genomic_DNA"/>
</dbReference>
<evidence type="ECO:0000256" key="2">
    <source>
        <dbReference type="ARBA" id="ARBA00023125"/>
    </source>
</evidence>
<dbReference type="PROSITE" id="PS51464">
    <property type="entry name" value="SIS"/>
    <property type="match status" value="1"/>
</dbReference>
<keyword evidence="8" id="KW-1185">Reference proteome</keyword>
<feature type="compositionally biased region" description="Basic and acidic residues" evidence="4">
    <location>
        <begin position="1"/>
        <end position="17"/>
    </location>
</feature>
<dbReference type="InterPro" id="IPR035472">
    <property type="entry name" value="RpiR-like_SIS"/>
</dbReference>
<feature type="region of interest" description="Disordered" evidence="4">
    <location>
        <begin position="1"/>
        <end position="23"/>
    </location>
</feature>
<gene>
    <name evidence="7" type="ORF">SAMN04488554_1767</name>
</gene>
<dbReference type="STRING" id="648782.SAMN04488554_1767"/>
<keyword evidence="3" id="KW-0804">Transcription</keyword>
<dbReference type="SUPFAM" id="SSF53697">
    <property type="entry name" value="SIS domain"/>
    <property type="match status" value="1"/>
</dbReference>
<evidence type="ECO:0000259" key="5">
    <source>
        <dbReference type="PROSITE" id="PS51071"/>
    </source>
</evidence>